<feature type="transmembrane region" description="Helical" evidence="13">
    <location>
        <begin position="155"/>
        <end position="175"/>
    </location>
</feature>
<evidence type="ECO:0000256" key="3">
    <source>
        <dbReference type="ARBA" id="ARBA00022448"/>
    </source>
</evidence>
<evidence type="ECO:0000313" key="14">
    <source>
        <dbReference type="EMBL" id="MBI1686342.1"/>
    </source>
</evidence>
<evidence type="ECO:0000256" key="11">
    <source>
        <dbReference type="ARBA" id="ARBA00023303"/>
    </source>
</evidence>
<feature type="transmembrane region" description="Helical" evidence="13">
    <location>
        <begin position="20"/>
        <end position="39"/>
    </location>
</feature>
<comment type="similarity">
    <text evidence="2">Belongs to the TMEM175 family.</text>
</comment>
<comment type="catalytic activity">
    <reaction evidence="12">
        <text>K(+)(in) = K(+)(out)</text>
        <dbReference type="Rhea" id="RHEA:29463"/>
        <dbReference type="ChEBI" id="CHEBI:29103"/>
    </reaction>
</comment>
<comment type="caution">
    <text evidence="14">The sequence shown here is derived from an EMBL/GenBank/DDBJ whole genome shotgun (WGS) entry which is preliminary data.</text>
</comment>
<dbReference type="EMBL" id="JADWOX010000021">
    <property type="protein sequence ID" value="MBI1686342.1"/>
    <property type="molecule type" value="Genomic_DNA"/>
</dbReference>
<name>A0ABS0T378_9CAUL</name>
<keyword evidence="9" id="KW-0406">Ion transport</keyword>
<organism evidence="14 15">
    <name type="scientific">Caulobacter hibisci</name>
    <dbReference type="NCBI Taxonomy" id="2035993"/>
    <lineage>
        <taxon>Bacteria</taxon>
        <taxon>Pseudomonadati</taxon>
        <taxon>Pseudomonadota</taxon>
        <taxon>Alphaproteobacteria</taxon>
        <taxon>Caulobacterales</taxon>
        <taxon>Caulobacteraceae</taxon>
        <taxon>Caulobacter</taxon>
    </lineage>
</organism>
<sequence length="218" mass="23400">MSKTASETGHEGSAPHLHRLVLFSDAVFAIAITLLAIEIHPPEHWSGVADLYRQMGHKLWAYAVSFAVIGVYWISHRRIFARLRTADGVLDVLNLLVLGLIGLLPLVTELLWEHGGQAALVYLGLVTAIGFALAALWGYAAFAGELTGKVHRGEALFTLARVAIAPGLMCGLIFFTLNNAWGLALLALALAAFIGGGRYMRRLAMKGEATAQVQEASA</sequence>
<comment type="subcellular location">
    <subcellularLocation>
        <location evidence="1">Membrane</location>
        <topology evidence="1">Multi-pass membrane protein</topology>
    </subcellularLocation>
</comment>
<keyword evidence="15" id="KW-1185">Reference proteome</keyword>
<feature type="transmembrane region" description="Helical" evidence="13">
    <location>
        <begin position="59"/>
        <end position="76"/>
    </location>
</feature>
<evidence type="ECO:0000256" key="4">
    <source>
        <dbReference type="ARBA" id="ARBA00022538"/>
    </source>
</evidence>
<keyword evidence="5 13" id="KW-0812">Transmembrane</keyword>
<keyword evidence="4" id="KW-0633">Potassium transport</keyword>
<evidence type="ECO:0000256" key="10">
    <source>
        <dbReference type="ARBA" id="ARBA00023136"/>
    </source>
</evidence>
<evidence type="ECO:0000256" key="12">
    <source>
        <dbReference type="ARBA" id="ARBA00034430"/>
    </source>
</evidence>
<keyword evidence="7" id="KW-0630">Potassium</keyword>
<feature type="transmembrane region" description="Helical" evidence="13">
    <location>
        <begin position="88"/>
        <end position="107"/>
    </location>
</feature>
<keyword evidence="11" id="KW-0407">Ion channel</keyword>
<evidence type="ECO:0000256" key="1">
    <source>
        <dbReference type="ARBA" id="ARBA00004141"/>
    </source>
</evidence>
<protein>
    <submittedName>
        <fullName evidence="14">DUF1211 domain-containing protein</fullName>
    </submittedName>
</protein>
<keyword evidence="10 13" id="KW-0472">Membrane</keyword>
<evidence type="ECO:0000256" key="5">
    <source>
        <dbReference type="ARBA" id="ARBA00022692"/>
    </source>
</evidence>
<evidence type="ECO:0000256" key="13">
    <source>
        <dbReference type="SAM" id="Phobius"/>
    </source>
</evidence>
<gene>
    <name evidence="14" type="ORF">I4Q42_21955</name>
</gene>
<dbReference type="PANTHER" id="PTHR31462">
    <property type="entry name" value="ENDOSOMAL/LYSOSOMAL POTASSIUM CHANNEL TMEM175"/>
    <property type="match status" value="1"/>
</dbReference>
<keyword evidence="6" id="KW-0631">Potassium channel</keyword>
<dbReference type="PANTHER" id="PTHR31462:SF5">
    <property type="entry name" value="ENDOSOMAL_LYSOSOMAL PROTON CHANNEL TMEM175"/>
    <property type="match status" value="1"/>
</dbReference>
<evidence type="ECO:0000313" key="15">
    <source>
        <dbReference type="Proteomes" id="UP000639859"/>
    </source>
</evidence>
<proteinExistence type="inferred from homology"/>
<evidence type="ECO:0000256" key="6">
    <source>
        <dbReference type="ARBA" id="ARBA00022826"/>
    </source>
</evidence>
<evidence type="ECO:0000256" key="8">
    <source>
        <dbReference type="ARBA" id="ARBA00022989"/>
    </source>
</evidence>
<dbReference type="InterPro" id="IPR010617">
    <property type="entry name" value="TMEM175-like"/>
</dbReference>
<dbReference type="Pfam" id="PF06736">
    <property type="entry name" value="TMEM175"/>
    <property type="match status" value="1"/>
</dbReference>
<evidence type="ECO:0000256" key="2">
    <source>
        <dbReference type="ARBA" id="ARBA00006920"/>
    </source>
</evidence>
<dbReference type="Proteomes" id="UP000639859">
    <property type="component" value="Unassembled WGS sequence"/>
</dbReference>
<evidence type="ECO:0000256" key="7">
    <source>
        <dbReference type="ARBA" id="ARBA00022958"/>
    </source>
</evidence>
<keyword evidence="8 13" id="KW-1133">Transmembrane helix</keyword>
<evidence type="ECO:0000256" key="9">
    <source>
        <dbReference type="ARBA" id="ARBA00023065"/>
    </source>
</evidence>
<reference evidence="14 15" key="1">
    <citation type="submission" date="2020-11" db="EMBL/GenBank/DDBJ databases">
        <title>genome sequence of strain KACC 18849.</title>
        <authorList>
            <person name="Gao J."/>
            <person name="Zhang X."/>
        </authorList>
    </citation>
    <scope>NUCLEOTIDE SEQUENCE [LARGE SCALE GENOMIC DNA]</scope>
    <source>
        <strain evidence="14 15">KACC 18849</strain>
    </source>
</reference>
<feature type="transmembrane region" description="Helical" evidence="13">
    <location>
        <begin position="181"/>
        <end position="200"/>
    </location>
</feature>
<keyword evidence="3" id="KW-0813">Transport</keyword>
<dbReference type="RefSeq" id="WP_198578236.1">
    <property type="nucleotide sequence ID" value="NZ_JADWOX010000021.1"/>
</dbReference>
<accession>A0ABS0T378</accession>
<feature type="transmembrane region" description="Helical" evidence="13">
    <location>
        <begin position="119"/>
        <end position="143"/>
    </location>
</feature>